<evidence type="ECO:0000313" key="1">
    <source>
        <dbReference type="EMBL" id="MTI23399.1"/>
    </source>
</evidence>
<keyword evidence="2" id="KW-1185">Reference proteome</keyword>
<protein>
    <recommendedName>
        <fullName evidence="3">LPS export ABC transporter periplasmic protein LptC</fullName>
    </recommendedName>
</protein>
<organism evidence="1 2">
    <name type="scientific">Fulvivirga kasyanovii</name>
    <dbReference type="NCBI Taxonomy" id="396812"/>
    <lineage>
        <taxon>Bacteria</taxon>
        <taxon>Pseudomonadati</taxon>
        <taxon>Bacteroidota</taxon>
        <taxon>Cytophagia</taxon>
        <taxon>Cytophagales</taxon>
        <taxon>Fulvivirgaceae</taxon>
        <taxon>Fulvivirga</taxon>
    </lineage>
</organism>
<sequence length="202" mass="23850">MKPYLFLFAVTFTFSCTRVYFEQPQPQGFKALSAFPEAIRGAYLVDKDTFYIKEHEFTYMDLFDRSITQAEINTSPSVTIRDSLIYDKSSLDKMGFKYHITNDTLHYKVALRVSQVLSDSLVLKAYDRFWVLNEREDSKKVWNAYLIEKFENGDICIWSTGNFKTETNRDRKIKYEAELKDFYKITEFIKIGEDEYLINPSS</sequence>
<dbReference type="Proteomes" id="UP000798808">
    <property type="component" value="Unassembled WGS sequence"/>
</dbReference>
<name>A0ABW9RH59_9BACT</name>
<dbReference type="PROSITE" id="PS51257">
    <property type="entry name" value="PROKAR_LIPOPROTEIN"/>
    <property type="match status" value="1"/>
</dbReference>
<reference evidence="1 2" key="1">
    <citation type="submission" date="2019-02" db="EMBL/GenBank/DDBJ databases">
        <authorList>
            <person name="Goldberg S.R."/>
            <person name="Haltli B.A."/>
            <person name="Correa H."/>
            <person name="Russell K.G."/>
        </authorList>
    </citation>
    <scope>NUCLEOTIDE SEQUENCE [LARGE SCALE GENOMIC DNA]</scope>
    <source>
        <strain evidence="1 2">JCM 16186</strain>
    </source>
</reference>
<dbReference type="RefSeq" id="WP_221417874.1">
    <property type="nucleotide sequence ID" value="NZ_SMLW01000143.1"/>
</dbReference>
<accession>A0ABW9RH59</accession>
<comment type="caution">
    <text evidence="1">The sequence shown here is derived from an EMBL/GenBank/DDBJ whole genome shotgun (WGS) entry which is preliminary data.</text>
</comment>
<feature type="non-terminal residue" evidence="1">
    <location>
        <position position="202"/>
    </location>
</feature>
<gene>
    <name evidence="1" type="ORF">E1163_00390</name>
</gene>
<evidence type="ECO:0008006" key="3">
    <source>
        <dbReference type="Google" id="ProtNLM"/>
    </source>
</evidence>
<evidence type="ECO:0000313" key="2">
    <source>
        <dbReference type="Proteomes" id="UP000798808"/>
    </source>
</evidence>
<proteinExistence type="predicted"/>
<dbReference type="EMBL" id="SMLW01000143">
    <property type="protein sequence ID" value="MTI23399.1"/>
    <property type="molecule type" value="Genomic_DNA"/>
</dbReference>